<dbReference type="Proteomes" id="UP000664277">
    <property type="component" value="Unassembled WGS sequence"/>
</dbReference>
<evidence type="ECO:0000313" key="4">
    <source>
        <dbReference type="Proteomes" id="UP000664277"/>
    </source>
</evidence>
<protein>
    <submittedName>
        <fullName evidence="3">Arylsulfatase</fullName>
    </submittedName>
</protein>
<dbReference type="InterPro" id="IPR017850">
    <property type="entry name" value="Alkaline_phosphatase_core_sf"/>
</dbReference>
<evidence type="ECO:0000313" key="3">
    <source>
        <dbReference type="EMBL" id="MBN8659271.1"/>
    </source>
</evidence>
<evidence type="ECO:0000256" key="1">
    <source>
        <dbReference type="ARBA" id="ARBA00008779"/>
    </source>
</evidence>
<dbReference type="EMBL" id="JAFLCK010000002">
    <property type="protein sequence ID" value="MBN8659271.1"/>
    <property type="molecule type" value="Genomic_DNA"/>
</dbReference>
<comment type="similarity">
    <text evidence="1">Belongs to the sulfatase family.</text>
</comment>
<dbReference type="InterPro" id="IPR050738">
    <property type="entry name" value="Sulfatase"/>
</dbReference>
<proteinExistence type="inferred from homology"/>
<dbReference type="CDD" id="cd16025">
    <property type="entry name" value="PAS_like"/>
    <property type="match status" value="1"/>
</dbReference>
<gene>
    <name evidence="3" type="ORF">J0M35_02835</name>
</gene>
<name>A0A8J7TKT4_9BACT</name>
<dbReference type="Gene3D" id="3.40.720.10">
    <property type="entry name" value="Alkaline Phosphatase, subunit A"/>
    <property type="match status" value="1"/>
</dbReference>
<dbReference type="AlphaFoldDB" id="A0A8J7TKT4"/>
<dbReference type="PANTHER" id="PTHR42693">
    <property type="entry name" value="ARYLSULFATASE FAMILY MEMBER"/>
    <property type="match status" value="1"/>
</dbReference>
<dbReference type="PANTHER" id="PTHR42693:SF43">
    <property type="entry name" value="BLL2667 PROTEIN"/>
    <property type="match status" value="1"/>
</dbReference>
<comment type="caution">
    <text evidence="3">The sequence shown here is derived from an EMBL/GenBank/DDBJ whole genome shotgun (WGS) entry which is preliminary data.</text>
</comment>
<accession>A0A8J7TKT4</accession>
<reference evidence="3" key="1">
    <citation type="submission" date="2021-02" db="EMBL/GenBank/DDBJ databases">
        <title>Genome-Resolved Metagenomics of a Microbial Community Performing Photosynthetic Biological Nutrient Removal.</title>
        <authorList>
            <person name="Mcdaniel E.A."/>
        </authorList>
    </citation>
    <scope>NUCLEOTIDE SEQUENCE</scope>
    <source>
        <strain evidence="3">UWPOB_OBS1</strain>
    </source>
</reference>
<dbReference type="SUPFAM" id="SSF53649">
    <property type="entry name" value="Alkaline phosphatase-like"/>
    <property type="match status" value="1"/>
</dbReference>
<evidence type="ECO:0000259" key="2">
    <source>
        <dbReference type="Pfam" id="PF00884"/>
    </source>
</evidence>
<dbReference type="InterPro" id="IPR000917">
    <property type="entry name" value="Sulfatase_N"/>
</dbReference>
<dbReference type="Pfam" id="PF00884">
    <property type="entry name" value="Sulfatase"/>
    <property type="match status" value="1"/>
</dbReference>
<organism evidence="3 4">
    <name type="scientific">Candidatus Obscuribacter phosphatis</name>
    <dbReference type="NCBI Taxonomy" id="1906157"/>
    <lineage>
        <taxon>Bacteria</taxon>
        <taxon>Bacillati</taxon>
        <taxon>Candidatus Melainabacteria</taxon>
        <taxon>Candidatus Obscuribacterales</taxon>
        <taxon>Candidatus Obscuribacteraceae</taxon>
        <taxon>Candidatus Obscuribacter</taxon>
    </lineage>
</organism>
<sequence length="815" mass="89789">MKNSNFGHAARRGFSLCSSLIMASTISISQIAAQEQKMDRTSLPIKEPVPVESHELDARKAKLPELFSVKAPADAPNVLIVLIDDMGYGQSSAFGGPVHMPNLEKIARNGLKFNGFHTTALCSPTRAALLSGRNHHTCNMGSITELATGFPGQTGKRPNSVAPLAEILRLNGYSTSAYGKAHETAAWEVSTSGPTDRWPTRSGFDKFYGFIGGEANQWAPTLYEDMTPVETTRDKDYHLVNDMTEKAIRWVKAEKSLTPDKPFFMYFAPGATHAPHHVPKEWIAKYKGKFDQGWDKVREETLARQKALGVVPQDAKLAPKPPGIKDWDKLTADEKKLFARQMEVFAAYGEFTDHNVGKLLKAVEDLGQMDNTLVFYIAGDNGASAEGGFNGLYNEMSYFNAVPEKVSDVLKHYDELGGPNSYGHYAAGWAVAGDTPFTWTKQVASNYGGTMNGMAIHWPKGIKAKGELRSQFHHVIDIAPTVLEAAGIPEPKAVNGTEQTPIEGVSMLYTFNDPKSESRHKTQYFEIFGNRAIYHDGWLAGTVHRAPWAYDATHTLENDVWELYDTRNDFSLTNDLSAKNPEKLKEMQALFMKEAEKYHVLPIDDRTLLRMNAATVGRPSLLEGRSSQTLYEGMTGLTENTFISTKNRSYTIVAETELQSDKANGVIIAQAGKFGGWSLYFKDGKPTFYYNFLGQTAYKVQATEAISKGTAKVKFDFAYDGGGAGKGGVGTIYVNDKKVAEGRIERTQLGMFSADEGADVGMDLATPVSSEYQAPFKFDGKILKVTVDVKPIGQLDKRAHEEAQIDAYVKKAISD</sequence>
<feature type="domain" description="Sulfatase N-terminal" evidence="2">
    <location>
        <begin position="76"/>
        <end position="488"/>
    </location>
</feature>
<dbReference type="Gene3D" id="3.30.1120.10">
    <property type="match status" value="1"/>
</dbReference>